<dbReference type="GO" id="GO:0008270">
    <property type="term" value="F:zinc ion binding"/>
    <property type="evidence" value="ECO:0007669"/>
    <property type="project" value="UniProtKB-KW"/>
</dbReference>
<dbReference type="KEGG" id="blac:94344996"/>
<dbReference type="GeneID" id="94344996"/>
<proteinExistence type="predicted"/>
<sequence>MVNFGDEFQLGRWFNNSSCSSSSAHATDSEDCDAANSMDDTVAPSSSGNVAECYICHVPNPEFMSTNSVKKAPPVPVCSVSCEAKYLDMKGMRPSSDSRNADPTQCFMCQAFNPEYSISSRGIVTPVCSKECEKAFLRRKKQRKSVEGDSAAMSARSKSDATEPALRQRRKLTFLGDQLLDGSDSNGYKSWWLGALTFYDYVYQRHGMWHSYSISNDVPRVDQCLIKFATCNIYRELDRSTAYLRKYVLRWQKSHQGRLGLREVLWMAVVFRYCNRLETFYKLKGIPSSDDFFQFKKRLQTLAKRGGDCDLLAGDRELTVDTYLETLENFLQNIDEITVAVKRCNTSENTFEALRKFNNNVLGSFTSWQVVCDLMELHMVADDFTTDKFVWLSLDARKSLIQIFGKNRARPSEFVALTKLLQQRQLQGFQALQVDFPFFMNQKINLKNIGHALHSFQVYRNMKLLEAKRIDKQEIGTSQPVLYSSRTYMMDSENCEVCMQPENEDELVLCDMCQRMFHKNCVNMKELPPASWVCTACKKLQNYPHEGLVMEQEIISIE</sequence>
<dbReference type="InterPro" id="IPR011011">
    <property type="entry name" value="Znf_FYVE_PHD"/>
</dbReference>
<evidence type="ECO:0000259" key="5">
    <source>
        <dbReference type="PROSITE" id="PS50016"/>
    </source>
</evidence>
<gene>
    <name evidence="6" type="ORF">CCR75_001221</name>
</gene>
<keyword evidence="2 4" id="KW-0863">Zinc-finger</keyword>
<dbReference type="RefSeq" id="XP_067820344.1">
    <property type="nucleotide sequence ID" value="XM_067959325.1"/>
</dbReference>
<dbReference type="AlphaFoldDB" id="A0A976IGQ9"/>
<protein>
    <recommendedName>
        <fullName evidence="5">PHD-type domain-containing protein</fullName>
    </recommendedName>
</protein>
<dbReference type="PROSITE" id="PS01359">
    <property type="entry name" value="ZF_PHD_1"/>
    <property type="match status" value="1"/>
</dbReference>
<dbReference type="Pfam" id="PF00628">
    <property type="entry name" value="PHD"/>
    <property type="match status" value="1"/>
</dbReference>
<dbReference type="InterPro" id="IPR013083">
    <property type="entry name" value="Znf_RING/FYVE/PHD"/>
</dbReference>
<dbReference type="InterPro" id="IPR040684">
    <property type="entry name" value="HMUDK_hel"/>
</dbReference>
<dbReference type="Gene3D" id="3.30.40.10">
    <property type="entry name" value="Zinc/RING finger domain, C3HC4 (zinc finger)"/>
    <property type="match status" value="1"/>
</dbReference>
<feature type="domain" description="PHD-type" evidence="5">
    <location>
        <begin position="492"/>
        <end position="540"/>
    </location>
</feature>
<evidence type="ECO:0000313" key="7">
    <source>
        <dbReference type="Proteomes" id="UP000294530"/>
    </source>
</evidence>
<evidence type="ECO:0000313" key="6">
    <source>
        <dbReference type="EMBL" id="TDH70845.1"/>
    </source>
</evidence>
<dbReference type="InterPro" id="IPR001965">
    <property type="entry name" value="Znf_PHD"/>
</dbReference>
<evidence type="ECO:0000256" key="2">
    <source>
        <dbReference type="ARBA" id="ARBA00022771"/>
    </source>
</evidence>
<name>A0A976IGQ9_BRELC</name>
<dbReference type="SMART" id="SM00249">
    <property type="entry name" value="PHD"/>
    <property type="match status" value="1"/>
</dbReference>
<organism evidence="6 7">
    <name type="scientific">Bremia lactucae</name>
    <name type="common">Lettuce downy mildew</name>
    <dbReference type="NCBI Taxonomy" id="4779"/>
    <lineage>
        <taxon>Eukaryota</taxon>
        <taxon>Sar</taxon>
        <taxon>Stramenopiles</taxon>
        <taxon>Oomycota</taxon>
        <taxon>Peronosporomycetes</taxon>
        <taxon>Peronosporales</taxon>
        <taxon>Peronosporaceae</taxon>
        <taxon>Bremia</taxon>
    </lineage>
</organism>
<reference evidence="6 7" key="1">
    <citation type="journal article" date="2021" name="Genome Biol.">
        <title>AFLAP: assembly-free linkage analysis pipeline using k-mers from genome sequencing data.</title>
        <authorList>
            <person name="Fletcher K."/>
            <person name="Zhang L."/>
            <person name="Gil J."/>
            <person name="Han R."/>
            <person name="Cavanaugh K."/>
            <person name="Michelmore R."/>
        </authorList>
    </citation>
    <scope>NUCLEOTIDE SEQUENCE [LARGE SCALE GENOMIC DNA]</scope>
    <source>
        <strain evidence="6 7">SF5</strain>
    </source>
</reference>
<dbReference type="Pfam" id="PF18723">
    <property type="entry name" value="HMUDK_hel"/>
    <property type="match status" value="1"/>
</dbReference>
<keyword evidence="3" id="KW-0862">Zinc</keyword>
<dbReference type="Proteomes" id="UP000294530">
    <property type="component" value="Unassembled WGS sequence"/>
</dbReference>
<dbReference type="InterPro" id="IPR019787">
    <property type="entry name" value="Znf_PHD-finger"/>
</dbReference>
<dbReference type="SUPFAM" id="SSF57903">
    <property type="entry name" value="FYVE/PHD zinc finger"/>
    <property type="match status" value="1"/>
</dbReference>
<evidence type="ECO:0000256" key="1">
    <source>
        <dbReference type="ARBA" id="ARBA00022723"/>
    </source>
</evidence>
<accession>A0A976IGQ9</accession>
<dbReference type="PROSITE" id="PS50016">
    <property type="entry name" value="ZF_PHD_2"/>
    <property type="match status" value="1"/>
</dbReference>
<dbReference type="EMBL" id="SHOA02000001">
    <property type="protein sequence ID" value="TDH70845.1"/>
    <property type="molecule type" value="Genomic_DNA"/>
</dbReference>
<dbReference type="InterPro" id="IPR019786">
    <property type="entry name" value="Zinc_finger_PHD-type_CS"/>
</dbReference>
<keyword evidence="7" id="KW-1185">Reference proteome</keyword>
<keyword evidence="1" id="KW-0479">Metal-binding</keyword>
<comment type="caution">
    <text evidence="6">The sequence shown here is derived from an EMBL/GenBank/DDBJ whole genome shotgun (WGS) entry which is preliminary data.</text>
</comment>
<evidence type="ECO:0000256" key="4">
    <source>
        <dbReference type="PROSITE-ProRule" id="PRU00146"/>
    </source>
</evidence>
<evidence type="ECO:0000256" key="3">
    <source>
        <dbReference type="ARBA" id="ARBA00022833"/>
    </source>
</evidence>
<dbReference type="OrthoDB" id="433924at2759"/>